<feature type="domain" description="F5/8 type C" evidence="2">
    <location>
        <begin position="41"/>
        <end position="193"/>
    </location>
</feature>
<dbReference type="Gene3D" id="2.160.20.10">
    <property type="entry name" value="Single-stranded right-handed beta-helix, Pectin lyase-like"/>
    <property type="match status" value="1"/>
</dbReference>
<dbReference type="InterPro" id="IPR011050">
    <property type="entry name" value="Pectin_lyase_fold/virulence"/>
</dbReference>
<name>A0A679H6H8_BACT4</name>
<sequence>MINKILNLLFLMLFSVQVLSCSDNDVIDPVPEPTPEPPVEEEVPSVNLALGGVATASSFDEGRAPFYLIDGKIEAAQNQAYYSSVGSTENHTEWVQIELAQESEINSIWVYPRYDGTHEGFPIDFTLQVSVDGKDWKVVSTVENHPAVTDALPRKYTFTDVKTKYVRLIATNLYSTNNEWTGFRDTYILQLGEIEIYKRVQSVLAVKLSSYFSVMGEQANVNVNVQTELTGNDTDVTVELVTAEGGNSLDTPVKNTGNIVDNEAILILPIPSSVPEGEYKVKTTVKGAVQTSVGYSGKYVVSAADGKTYYVSSSRGNDENDGLSEDTPFKTLTRASQLELKPGSKLLLRASDVWQRQTLTPKGNGTKEKPVIIGTYGKGAKPIISPGYSNNTIYAIRIVNGSGYEIRGLEIMNCYGGIVFWYENTYNHKYILIEDCYVHQVTGTTTGWGGGWDQKMPVDLVMPSGICINGSDAYGNSRICEDITIRNSKIDRCDVGIQFISRDHDFSGKWEYHGKDRTTSNNFHDVKIANCDVTRSYRTGGICISCVSKLDARDLLVDETGYQGVGMYWGVAGFQVSRVTDSLIENCIFSNTIKGSSPDGQGFDFESDNQNVTVRKCKFLNNDAAGLLCYGGTWPGANAGNIVDECYFEGNNRVDDTRIFNIGYSANSGIVKNSIIHMSNKATTFYSYPLVFDESNRVYDASGLLIYSGGPSRDHPLFEDKFSSGLSKWKEDAAGAVLTNGALSVGNNKVVFAKGGSEWQNYFIEAEITCQSEIVSPGFIFCADDSGKNYYIARVNLLRNYRSTIDIYKVTNGIEGVTPLSSYPCYSMLKETTYKIRIESEDASVRVYMDGNLMGALDDASFSKGTIGLANGSLGTALFDNLVVCPL</sequence>
<dbReference type="PROSITE" id="PS50022">
    <property type="entry name" value="FA58C_3"/>
    <property type="match status" value="1"/>
</dbReference>
<dbReference type="SUPFAM" id="SSF49785">
    <property type="entry name" value="Galactose-binding domain-like"/>
    <property type="match status" value="1"/>
</dbReference>
<proteinExistence type="predicted"/>
<accession>A0A679H6H8</accession>
<dbReference type="Pfam" id="PF13229">
    <property type="entry name" value="Beta_helix"/>
    <property type="match status" value="1"/>
</dbReference>
<dbReference type="SUPFAM" id="SSF51126">
    <property type="entry name" value="Pectin lyase-like"/>
    <property type="match status" value="2"/>
</dbReference>
<dbReference type="InterPro" id="IPR006626">
    <property type="entry name" value="PbH1"/>
</dbReference>
<protein>
    <recommendedName>
        <fullName evidence="2">F5/8 type C domain-containing protein</fullName>
    </recommendedName>
</protein>
<keyword evidence="1" id="KW-0732">Signal</keyword>
<reference evidence="3 4" key="1">
    <citation type="submission" date="2020-02" db="EMBL/GenBank/DDBJ databases">
        <title>Whole-genome sequencing and comparative analysis of the genomes of Bacteroides thetaiotaomicron and Escherichia coli isolated from a healthy resident in Vietnam.</title>
        <authorList>
            <person name="Mohsin M."/>
            <person name="Tanaka K."/>
            <person name="Kawahara R."/>
            <person name="Kondo S."/>
            <person name="Noguchi H."/>
            <person name="Motooka D."/>
            <person name="Nakamura S."/>
            <person name="Khong D.T."/>
            <person name="Nguyen T.N."/>
            <person name="Tran H.T."/>
            <person name="Yamamoto Y."/>
        </authorList>
    </citation>
    <scope>NUCLEOTIDE SEQUENCE [LARGE SCALE GENOMIC DNA]</scope>
    <source>
        <strain evidence="3 4">F9-2</strain>
    </source>
</reference>
<evidence type="ECO:0000313" key="3">
    <source>
        <dbReference type="EMBL" id="BCA48580.1"/>
    </source>
</evidence>
<dbReference type="Gene3D" id="2.60.120.560">
    <property type="entry name" value="Exo-inulinase, domain 1"/>
    <property type="match status" value="1"/>
</dbReference>
<dbReference type="SMART" id="SM00710">
    <property type="entry name" value="PbH1"/>
    <property type="match status" value="7"/>
</dbReference>
<dbReference type="EMBL" id="AP022660">
    <property type="protein sequence ID" value="BCA48580.1"/>
    <property type="molecule type" value="Genomic_DNA"/>
</dbReference>
<dbReference type="RefSeq" id="WP_054958777.1">
    <property type="nucleotide sequence ID" value="NZ_AP022660.1"/>
</dbReference>
<feature type="chain" id="PRO_5025640283" description="F5/8 type C domain-containing protein" evidence="1">
    <location>
        <begin position="21"/>
        <end position="887"/>
    </location>
</feature>
<dbReference type="InterPro" id="IPR008979">
    <property type="entry name" value="Galactose-bd-like_sf"/>
</dbReference>
<dbReference type="Gene3D" id="2.60.120.260">
    <property type="entry name" value="Galactose-binding domain-like"/>
    <property type="match status" value="1"/>
</dbReference>
<dbReference type="InterPro" id="IPR012334">
    <property type="entry name" value="Pectin_lyas_fold"/>
</dbReference>
<dbReference type="Proteomes" id="UP000500882">
    <property type="component" value="Chromosome"/>
</dbReference>
<dbReference type="InterPro" id="IPR000421">
    <property type="entry name" value="FA58C"/>
</dbReference>
<feature type="signal peptide" evidence="1">
    <location>
        <begin position="1"/>
        <end position="20"/>
    </location>
</feature>
<dbReference type="AlphaFoldDB" id="A0A679H6H8"/>
<gene>
    <name evidence="3" type="ORF">BatF92_05220</name>
</gene>
<dbReference type="Pfam" id="PF00754">
    <property type="entry name" value="F5_F8_type_C"/>
    <property type="match status" value="1"/>
</dbReference>
<evidence type="ECO:0000313" key="4">
    <source>
        <dbReference type="Proteomes" id="UP000500882"/>
    </source>
</evidence>
<organism evidence="3 4">
    <name type="scientific">Bacteroides thetaiotaomicron</name>
    <dbReference type="NCBI Taxonomy" id="818"/>
    <lineage>
        <taxon>Bacteria</taxon>
        <taxon>Pseudomonadati</taxon>
        <taxon>Bacteroidota</taxon>
        <taxon>Bacteroidia</taxon>
        <taxon>Bacteroidales</taxon>
        <taxon>Bacteroidaceae</taxon>
        <taxon>Bacteroides</taxon>
    </lineage>
</organism>
<evidence type="ECO:0000259" key="2">
    <source>
        <dbReference type="PROSITE" id="PS50022"/>
    </source>
</evidence>
<dbReference type="InterPro" id="IPR039448">
    <property type="entry name" value="Beta_helix"/>
</dbReference>
<evidence type="ECO:0000256" key="1">
    <source>
        <dbReference type="SAM" id="SignalP"/>
    </source>
</evidence>